<feature type="compositionally biased region" description="Basic and acidic residues" evidence="1">
    <location>
        <begin position="31"/>
        <end position="74"/>
    </location>
</feature>
<comment type="caution">
    <text evidence="2">The sequence shown here is derived from an EMBL/GenBank/DDBJ whole genome shotgun (WGS) entry which is preliminary data.</text>
</comment>
<evidence type="ECO:0000313" key="3">
    <source>
        <dbReference type="Proteomes" id="UP001156691"/>
    </source>
</evidence>
<accession>A0ABQ5W0C6</accession>
<reference evidence="3" key="1">
    <citation type="journal article" date="2019" name="Int. J. Syst. Evol. Microbiol.">
        <title>The Global Catalogue of Microorganisms (GCM) 10K type strain sequencing project: providing services to taxonomists for standard genome sequencing and annotation.</title>
        <authorList>
            <consortium name="The Broad Institute Genomics Platform"/>
            <consortium name="The Broad Institute Genome Sequencing Center for Infectious Disease"/>
            <person name="Wu L."/>
            <person name="Ma J."/>
        </authorList>
    </citation>
    <scope>NUCLEOTIDE SEQUENCE [LARGE SCALE GENOMIC DNA]</scope>
    <source>
        <strain evidence="3">NBRC 112416</strain>
    </source>
</reference>
<dbReference type="Proteomes" id="UP001156691">
    <property type="component" value="Unassembled WGS sequence"/>
</dbReference>
<dbReference type="RefSeq" id="WP_284338796.1">
    <property type="nucleotide sequence ID" value="NZ_BSNS01000003.1"/>
</dbReference>
<protein>
    <submittedName>
        <fullName evidence="2">Uncharacterized protein</fullName>
    </submittedName>
</protein>
<organism evidence="2 3">
    <name type="scientific">Devosia nitrariae</name>
    <dbReference type="NCBI Taxonomy" id="2071872"/>
    <lineage>
        <taxon>Bacteria</taxon>
        <taxon>Pseudomonadati</taxon>
        <taxon>Pseudomonadota</taxon>
        <taxon>Alphaproteobacteria</taxon>
        <taxon>Hyphomicrobiales</taxon>
        <taxon>Devosiaceae</taxon>
        <taxon>Devosia</taxon>
    </lineage>
</organism>
<evidence type="ECO:0000313" key="2">
    <source>
        <dbReference type="EMBL" id="GLQ53347.1"/>
    </source>
</evidence>
<keyword evidence="3" id="KW-1185">Reference proteome</keyword>
<dbReference type="EMBL" id="BSNS01000003">
    <property type="protein sequence ID" value="GLQ53347.1"/>
    <property type="molecule type" value="Genomic_DNA"/>
</dbReference>
<evidence type="ECO:0000256" key="1">
    <source>
        <dbReference type="SAM" id="MobiDB-lite"/>
    </source>
</evidence>
<feature type="region of interest" description="Disordered" evidence="1">
    <location>
        <begin position="1"/>
        <end position="74"/>
    </location>
</feature>
<proteinExistence type="predicted"/>
<sequence length="74" mass="8174">MSTRKSKISTGANDRPVDESIAQTAPGLPDDSSRTPDVDDAHVERVRKQLADDPRARLKKEVEEEIKASERGSE</sequence>
<gene>
    <name evidence="2" type="ORF">GCM10010862_06050</name>
</gene>
<name>A0ABQ5W0C6_9HYPH</name>